<dbReference type="Proteomes" id="UP000229784">
    <property type="component" value="Unassembled WGS sequence"/>
</dbReference>
<dbReference type="Pfam" id="PF05016">
    <property type="entry name" value="ParE_toxin"/>
    <property type="match status" value="1"/>
</dbReference>
<reference evidence="3" key="1">
    <citation type="submission" date="2017-09" db="EMBL/GenBank/DDBJ databases">
        <title>Depth-based differentiation of microbial function through sediment-hosted aquifers and enrichment of novel symbionts in the deep terrestrial subsurface.</title>
        <authorList>
            <person name="Probst A.J."/>
            <person name="Ladd B."/>
            <person name="Jarett J.K."/>
            <person name="Geller-Mcgrath D.E."/>
            <person name="Sieber C.M.K."/>
            <person name="Emerson J.B."/>
            <person name="Anantharaman K."/>
            <person name="Thomas B.C."/>
            <person name="Malmstrom R."/>
            <person name="Stieglmeier M."/>
            <person name="Klingl A."/>
            <person name="Woyke T."/>
            <person name="Ryan C.M."/>
            <person name="Banfield J.F."/>
        </authorList>
    </citation>
    <scope>NUCLEOTIDE SEQUENCE [LARGE SCALE GENOMIC DNA]</scope>
</reference>
<comment type="caution">
    <text evidence="2">The sequence shown here is derived from an EMBL/GenBank/DDBJ whole genome shotgun (WGS) entry which is preliminary data.</text>
</comment>
<evidence type="ECO:0000256" key="1">
    <source>
        <dbReference type="ARBA" id="ARBA00022649"/>
    </source>
</evidence>
<accession>A0A2M6XVA6</accession>
<evidence type="ECO:0000313" key="3">
    <source>
        <dbReference type="Proteomes" id="UP000229784"/>
    </source>
</evidence>
<dbReference type="EMBL" id="PEXQ01000005">
    <property type="protein sequence ID" value="PIU16582.1"/>
    <property type="molecule type" value="Genomic_DNA"/>
</dbReference>
<proteinExistence type="predicted"/>
<dbReference type="InterPro" id="IPR035093">
    <property type="entry name" value="RelE/ParE_toxin_dom_sf"/>
</dbReference>
<evidence type="ECO:0000313" key="2">
    <source>
        <dbReference type="EMBL" id="PIU16582.1"/>
    </source>
</evidence>
<dbReference type="Gene3D" id="3.30.2310.20">
    <property type="entry name" value="RelE-like"/>
    <property type="match status" value="1"/>
</dbReference>
<dbReference type="InterPro" id="IPR007712">
    <property type="entry name" value="RelE/ParE_toxin"/>
</dbReference>
<keyword evidence="1" id="KW-1277">Toxin-antitoxin system</keyword>
<protein>
    <recommendedName>
        <fullName evidence="4">Type II toxin-antitoxin system mRNA interferase toxin, RelE/StbE family</fullName>
    </recommendedName>
</protein>
<organism evidence="2 3">
    <name type="scientific">bacterium (Candidatus Gribaldobacteria) CG08_land_8_20_14_0_20_39_15</name>
    <dbReference type="NCBI Taxonomy" id="2014273"/>
    <lineage>
        <taxon>Bacteria</taxon>
        <taxon>Candidatus Gribaldobacteria</taxon>
    </lineage>
</organism>
<name>A0A2M6XVA6_9BACT</name>
<dbReference type="NCBIfam" id="TIGR02385">
    <property type="entry name" value="RelE_StbE"/>
    <property type="match status" value="1"/>
</dbReference>
<dbReference type="SUPFAM" id="SSF143011">
    <property type="entry name" value="RelE-like"/>
    <property type="match status" value="1"/>
</dbReference>
<sequence length="84" mass="10048">MKLVFTEKFKKDYKKLSPAIQRQTDKKLKFFAEKPFHTSFRIKKMQSKVGIYEASINMQYRFLFQIDGSTCILLRIGKHNILEK</sequence>
<gene>
    <name evidence="2" type="ORF">COT20_00145</name>
</gene>
<dbReference type="AlphaFoldDB" id="A0A2M6XVA6"/>
<evidence type="ECO:0008006" key="4">
    <source>
        <dbReference type="Google" id="ProtNLM"/>
    </source>
</evidence>